<protein>
    <recommendedName>
        <fullName evidence="6">Carboxylic ester hydrolase</fullName>
        <ecNumber evidence="6">3.1.1.-</ecNumber>
    </recommendedName>
</protein>
<keyword evidence="8" id="KW-1185">Reference proteome</keyword>
<dbReference type="Proteomes" id="UP000694845">
    <property type="component" value="Unplaced"/>
</dbReference>
<dbReference type="InterPro" id="IPR019826">
    <property type="entry name" value="Carboxylesterase_B_AS"/>
</dbReference>
<feature type="domain" description="Carboxylesterase type B" evidence="7">
    <location>
        <begin position="28"/>
        <end position="564"/>
    </location>
</feature>
<dbReference type="GO" id="GO:0006581">
    <property type="term" value="P:acetylcholine catabolic process"/>
    <property type="evidence" value="ECO:0007669"/>
    <property type="project" value="TreeGrafter"/>
</dbReference>
<dbReference type="EC" id="3.1.1.-" evidence="6"/>
<dbReference type="FunFam" id="3.40.50.1820:FF:000128">
    <property type="entry name" value="Carboxylic ester hydrolase"/>
    <property type="match status" value="1"/>
</dbReference>
<feature type="active site" description="Charge relay system" evidence="5">
    <location>
        <position position="472"/>
    </location>
</feature>
<dbReference type="InterPro" id="IPR050654">
    <property type="entry name" value="AChE-related_enzymes"/>
</dbReference>
<evidence type="ECO:0000256" key="5">
    <source>
        <dbReference type="PIRSR" id="PIRSR600997-1"/>
    </source>
</evidence>
<comment type="similarity">
    <text evidence="1 6">Belongs to the type-B carboxylesterase/lipase family.</text>
</comment>
<evidence type="ECO:0000259" key="7">
    <source>
        <dbReference type="Pfam" id="PF00135"/>
    </source>
</evidence>
<dbReference type="OrthoDB" id="408631at2759"/>
<feature type="chain" id="PRO_5034642716" description="Carboxylic ester hydrolase" evidence="6">
    <location>
        <begin position="28"/>
        <end position="613"/>
    </location>
</feature>
<dbReference type="InterPro" id="IPR002018">
    <property type="entry name" value="CarbesteraseB"/>
</dbReference>
<keyword evidence="3 6" id="KW-0378">Hydrolase</keyword>
<evidence type="ECO:0000256" key="3">
    <source>
        <dbReference type="ARBA" id="ARBA00022801"/>
    </source>
</evidence>
<keyword evidence="6" id="KW-0732">Signal</keyword>
<name>A0A8B7Z0P7_ACAPL</name>
<dbReference type="AlphaFoldDB" id="A0A8B7Z0P7"/>
<proteinExistence type="inferred from homology"/>
<dbReference type="KEGG" id="aplc:110983418"/>
<evidence type="ECO:0000256" key="2">
    <source>
        <dbReference type="ARBA" id="ARBA00022487"/>
    </source>
</evidence>
<dbReference type="OMA" id="GEDFWPL"/>
<dbReference type="SUPFAM" id="SSF53474">
    <property type="entry name" value="alpha/beta-Hydrolases"/>
    <property type="match status" value="1"/>
</dbReference>
<keyword evidence="2" id="KW-0719">Serine esterase</keyword>
<dbReference type="PANTHER" id="PTHR43918">
    <property type="entry name" value="ACETYLCHOLINESTERASE"/>
    <property type="match status" value="1"/>
</dbReference>
<dbReference type="GO" id="GO:0005615">
    <property type="term" value="C:extracellular space"/>
    <property type="evidence" value="ECO:0007669"/>
    <property type="project" value="TreeGrafter"/>
</dbReference>
<feature type="active site" description="Acyl-ester intermediate" evidence="5">
    <location>
        <position position="223"/>
    </location>
</feature>
<dbReference type="InterPro" id="IPR029058">
    <property type="entry name" value="AB_hydrolase_fold"/>
</dbReference>
<evidence type="ECO:0000313" key="8">
    <source>
        <dbReference type="Proteomes" id="UP000694845"/>
    </source>
</evidence>
<evidence type="ECO:0000256" key="6">
    <source>
        <dbReference type="RuleBase" id="RU361235"/>
    </source>
</evidence>
<dbReference type="PROSITE" id="PS00122">
    <property type="entry name" value="CARBOXYLESTERASE_B_1"/>
    <property type="match status" value="1"/>
</dbReference>
<keyword evidence="4" id="KW-1015">Disulfide bond</keyword>
<dbReference type="Gene3D" id="3.40.50.1820">
    <property type="entry name" value="alpha/beta hydrolase"/>
    <property type="match status" value="1"/>
</dbReference>
<dbReference type="Pfam" id="PF00135">
    <property type="entry name" value="COesterase"/>
    <property type="match status" value="1"/>
</dbReference>
<dbReference type="RefSeq" id="XP_022098355.1">
    <property type="nucleotide sequence ID" value="XM_022242663.1"/>
</dbReference>
<evidence type="ECO:0000256" key="4">
    <source>
        <dbReference type="ARBA" id="ARBA00023157"/>
    </source>
</evidence>
<evidence type="ECO:0000256" key="1">
    <source>
        <dbReference type="ARBA" id="ARBA00005964"/>
    </source>
</evidence>
<evidence type="ECO:0000313" key="9">
    <source>
        <dbReference type="RefSeq" id="XP_022098355.1"/>
    </source>
</evidence>
<accession>A0A8B7Z0P7</accession>
<dbReference type="GO" id="GO:0005886">
    <property type="term" value="C:plasma membrane"/>
    <property type="evidence" value="ECO:0007669"/>
    <property type="project" value="TreeGrafter"/>
</dbReference>
<dbReference type="PRINTS" id="PR00878">
    <property type="entry name" value="CHOLNESTRASE"/>
</dbReference>
<feature type="active site" description="Charge relay system" evidence="5">
    <location>
        <position position="347"/>
    </location>
</feature>
<gene>
    <name evidence="9" type="primary">LOC110983418</name>
</gene>
<dbReference type="PANTHER" id="PTHR43918:SF4">
    <property type="entry name" value="CARBOXYLIC ESTER HYDROLASE"/>
    <property type="match status" value="1"/>
</dbReference>
<dbReference type="GeneID" id="110983418"/>
<dbReference type="GO" id="GO:0003990">
    <property type="term" value="F:acetylcholinesterase activity"/>
    <property type="evidence" value="ECO:0007669"/>
    <property type="project" value="TreeGrafter"/>
</dbReference>
<organism evidence="8 9">
    <name type="scientific">Acanthaster planci</name>
    <name type="common">Crown-of-thorns starfish</name>
    <dbReference type="NCBI Taxonomy" id="133434"/>
    <lineage>
        <taxon>Eukaryota</taxon>
        <taxon>Metazoa</taxon>
        <taxon>Echinodermata</taxon>
        <taxon>Eleutherozoa</taxon>
        <taxon>Asterozoa</taxon>
        <taxon>Asteroidea</taxon>
        <taxon>Valvatacea</taxon>
        <taxon>Valvatida</taxon>
        <taxon>Acanthasteridae</taxon>
        <taxon>Acanthaster</taxon>
    </lineage>
</organism>
<reference evidence="9" key="1">
    <citation type="submission" date="2025-08" db="UniProtKB">
        <authorList>
            <consortium name="RefSeq"/>
        </authorList>
    </citation>
    <scope>IDENTIFICATION</scope>
</reference>
<sequence>MSGQPSVMFLLGSTLIALGLLVTLTTSQPTVTVTQGTLVGTTETFLDGGFSGAGNKKVNVFKGIPFAEPPLGSLRLKPPVEKASWEDEVYNATYFRPGCLQDPFYAQTLDFDIDEDCLHLNVFAPNATLSEPVPVMVWIHGGGFTFGSAIERVYNGVPLAAVGDVIVVTVNYRLGVMGFLSTADEASPGNLASLDNVLALKWIQENIEAFGGDKERVTIFGESAGGVMVAFLVLSEMTEGLFTQAIVQSGSAFSVEVGPLTEKGDMVLRQKAFQLGEVVGCSPSDSSALISCLQAVNADDLINAQAMVYGRMYPVVDGTFLKMTPAEAYASGNYNRVKMLLGSNTDEGTLNFLFTPGFEDYRNSKTPPPVNRTVFELLLATQFYTFDVYDETVLDAVRMKYIDWSQAEYVDADYFRTMVNLVGDWLFSCTVDKLAHEHAKENEVFLYQLAHRPTVSYYSFQGVNPGWLGAAHAEDLPFVFGAAFVPESPSSNLTDEEKTFTVKVMKLWTNFAKSGNPGLESPGSQPISDEYAWPLYSSPDLKYKVLDLNLTTSRALKSDECYFWNTYVVQLRSALGELDDVERQWRQAFKTWKYTDMADWRDEFNKYKAVVYN</sequence>
<dbReference type="InterPro" id="IPR000997">
    <property type="entry name" value="Cholinesterase"/>
</dbReference>
<feature type="signal peptide" evidence="6">
    <location>
        <begin position="1"/>
        <end position="27"/>
    </location>
</feature>
<dbReference type="GO" id="GO:0019695">
    <property type="term" value="P:choline metabolic process"/>
    <property type="evidence" value="ECO:0007669"/>
    <property type="project" value="TreeGrafter"/>
</dbReference>